<feature type="non-terminal residue" evidence="2">
    <location>
        <position position="1"/>
    </location>
</feature>
<reference evidence="2" key="1">
    <citation type="submission" date="2014-05" db="EMBL/GenBank/DDBJ databases">
        <title>The transcriptome of the halophilic microalga Tetraselmis sp. GSL018 isolated from the Great Salt Lake, Utah.</title>
        <authorList>
            <person name="Jinkerson R.E."/>
            <person name="D'Adamo S."/>
            <person name="Posewitz M.C."/>
        </authorList>
    </citation>
    <scope>NUCLEOTIDE SEQUENCE</scope>
    <source>
        <strain evidence="2">GSL018</strain>
    </source>
</reference>
<feature type="non-terminal residue" evidence="2">
    <location>
        <position position="78"/>
    </location>
</feature>
<dbReference type="AlphaFoldDB" id="A0A061RTA2"/>
<feature type="chain" id="PRO_5001610772" evidence="1">
    <location>
        <begin position="20"/>
        <end position="78"/>
    </location>
</feature>
<gene>
    <name evidence="2" type="ORF">TSPGSL018_27339</name>
</gene>
<name>A0A061RTA2_9CHLO</name>
<sequence length="78" mass="8760">AVLVSVILWTELLFRASLSGHYFGQLKEEASHPNADLGARIRAELDQTEVKQMDLLTRDTIPREKMLEKGRATAAVRP</sequence>
<feature type="signal peptide" evidence="1">
    <location>
        <begin position="1"/>
        <end position="19"/>
    </location>
</feature>
<organism evidence="2">
    <name type="scientific">Tetraselmis sp. GSL018</name>
    <dbReference type="NCBI Taxonomy" id="582737"/>
    <lineage>
        <taxon>Eukaryota</taxon>
        <taxon>Viridiplantae</taxon>
        <taxon>Chlorophyta</taxon>
        <taxon>core chlorophytes</taxon>
        <taxon>Chlorodendrophyceae</taxon>
        <taxon>Chlorodendrales</taxon>
        <taxon>Chlorodendraceae</taxon>
        <taxon>Tetraselmis</taxon>
    </lineage>
</organism>
<dbReference type="EMBL" id="GBEZ01011882">
    <property type="protein sequence ID" value="JAC73945.1"/>
    <property type="molecule type" value="Transcribed_RNA"/>
</dbReference>
<proteinExistence type="predicted"/>
<accession>A0A061RTA2</accession>
<keyword evidence="1" id="KW-0732">Signal</keyword>
<protein>
    <submittedName>
        <fullName evidence="2">Uncharacterized protein</fullName>
    </submittedName>
</protein>
<evidence type="ECO:0000313" key="2">
    <source>
        <dbReference type="EMBL" id="JAC73945.1"/>
    </source>
</evidence>
<evidence type="ECO:0000256" key="1">
    <source>
        <dbReference type="SAM" id="SignalP"/>
    </source>
</evidence>